<dbReference type="InterPro" id="IPR029004">
    <property type="entry name" value="Ribosomal_eL28/Mak16"/>
</dbReference>
<evidence type="ECO:0000313" key="5">
    <source>
        <dbReference type="EMBL" id="CDJ66957.1"/>
    </source>
</evidence>
<dbReference type="GO" id="GO:0005840">
    <property type="term" value="C:ribosome"/>
    <property type="evidence" value="ECO:0007669"/>
    <property type="project" value="UniProtKB-KW"/>
</dbReference>
<dbReference type="AlphaFoldDB" id="U6MRW6"/>
<dbReference type="EMBL" id="HG723909">
    <property type="protein sequence ID" value="CDJ66957.1"/>
    <property type="molecule type" value="Genomic_DNA"/>
</dbReference>
<dbReference type="GO" id="GO:0006412">
    <property type="term" value="P:translation"/>
    <property type="evidence" value="ECO:0007669"/>
    <property type="project" value="InterPro"/>
</dbReference>
<gene>
    <name evidence="5" type="ORF">ENH_00027710</name>
</gene>
<evidence type="ECO:0000256" key="3">
    <source>
        <dbReference type="ARBA" id="ARBA00023274"/>
    </source>
</evidence>
<dbReference type="Gene3D" id="3.30.390.110">
    <property type="match status" value="1"/>
</dbReference>
<dbReference type="PANTHER" id="PTHR10544">
    <property type="entry name" value="60S RIBOSOMAL PROTEIN L28"/>
    <property type="match status" value="1"/>
</dbReference>
<sequence>MASAELLWQCVRRTSCFLRKSHGILLSKEPLNLAQKNSLRFSGLCHPRPLGLQLVGNAAAVKLSYRAKNPNKARFPRRALCSKKFPKSHSKTKQLLQLVAQQRPDLVRLAKKRFHKLCKTSPKPAQAEQQ</sequence>
<dbReference type="VEuPathDB" id="ToxoDB:ENH_00027710"/>
<proteinExistence type="inferred from homology"/>
<dbReference type="RefSeq" id="XP_013435424.1">
    <property type="nucleotide sequence ID" value="XM_013579970.1"/>
</dbReference>
<dbReference type="GO" id="GO:0003735">
    <property type="term" value="F:structural constituent of ribosome"/>
    <property type="evidence" value="ECO:0007669"/>
    <property type="project" value="InterPro"/>
</dbReference>
<dbReference type="GO" id="GO:1990904">
    <property type="term" value="C:ribonucleoprotein complex"/>
    <property type="evidence" value="ECO:0007669"/>
    <property type="project" value="UniProtKB-KW"/>
</dbReference>
<comment type="similarity">
    <text evidence="1">Belongs to the eukaryotic ribosomal protein eL28 family.</text>
</comment>
<dbReference type="GeneID" id="25472938"/>
<evidence type="ECO:0000256" key="1">
    <source>
        <dbReference type="ARBA" id="ARBA00007926"/>
    </source>
</evidence>
<accession>U6MRW6</accession>
<evidence type="ECO:0000313" key="6">
    <source>
        <dbReference type="Proteomes" id="UP000030754"/>
    </source>
</evidence>
<reference evidence="5" key="2">
    <citation type="submission" date="2013-10" db="EMBL/GenBank/DDBJ databases">
        <authorList>
            <person name="Aslett M."/>
        </authorList>
    </citation>
    <scope>NUCLEOTIDE SEQUENCE [LARGE SCALE GENOMIC DNA]</scope>
    <source>
        <strain evidence="5">Houghton</strain>
    </source>
</reference>
<dbReference type="Pfam" id="PF01778">
    <property type="entry name" value="Ribosomal_L28e"/>
    <property type="match status" value="1"/>
</dbReference>
<dbReference type="InterPro" id="IPR002672">
    <property type="entry name" value="Ribosomal_eL28"/>
</dbReference>
<evidence type="ECO:0000259" key="4">
    <source>
        <dbReference type="Pfam" id="PF01778"/>
    </source>
</evidence>
<organism evidence="5 6">
    <name type="scientific">Eimeria necatrix</name>
    <dbReference type="NCBI Taxonomy" id="51315"/>
    <lineage>
        <taxon>Eukaryota</taxon>
        <taxon>Sar</taxon>
        <taxon>Alveolata</taxon>
        <taxon>Apicomplexa</taxon>
        <taxon>Conoidasida</taxon>
        <taxon>Coccidia</taxon>
        <taxon>Eucoccidiorida</taxon>
        <taxon>Eimeriorina</taxon>
        <taxon>Eimeriidae</taxon>
        <taxon>Eimeria</taxon>
    </lineage>
</organism>
<name>U6MRW6_9EIME</name>
<dbReference type="OrthoDB" id="338850at2759"/>
<feature type="domain" description="Ribosomal eL28/Mak16" evidence="4">
    <location>
        <begin position="6"/>
        <end position="119"/>
    </location>
</feature>
<keyword evidence="3" id="KW-0687">Ribonucleoprotein</keyword>
<reference evidence="5" key="1">
    <citation type="submission" date="2013-10" db="EMBL/GenBank/DDBJ databases">
        <title>Genomic analysis of the causative agents of coccidiosis in chickens.</title>
        <authorList>
            <person name="Reid A.J."/>
            <person name="Blake D."/>
            <person name="Billington K."/>
            <person name="Browne H."/>
            <person name="Dunn M."/>
            <person name="Hung S."/>
            <person name="Kawahara F."/>
            <person name="Miranda-Saavedra D."/>
            <person name="Mourier T."/>
            <person name="Nagra H."/>
            <person name="Otto T.D."/>
            <person name="Rawlings N."/>
            <person name="Sanchez A."/>
            <person name="Sanders M."/>
            <person name="Subramaniam C."/>
            <person name="Tay Y."/>
            <person name="Dear P."/>
            <person name="Doerig C."/>
            <person name="Gruber A."/>
            <person name="Parkinson J."/>
            <person name="Shirley M."/>
            <person name="Wan K.L."/>
            <person name="Berriman M."/>
            <person name="Tomley F."/>
            <person name="Pain A."/>
        </authorList>
    </citation>
    <scope>NUCLEOTIDE SEQUENCE [LARGE SCALE GENOMIC DNA]</scope>
    <source>
        <strain evidence="5">Houghton</strain>
    </source>
</reference>
<protein>
    <submittedName>
        <fullName evidence="5">60S ribosomal protein L28, putative</fullName>
    </submittedName>
</protein>
<keyword evidence="2 5" id="KW-0689">Ribosomal protein</keyword>
<evidence type="ECO:0000256" key="2">
    <source>
        <dbReference type="ARBA" id="ARBA00022980"/>
    </source>
</evidence>
<keyword evidence="6" id="KW-1185">Reference proteome</keyword>
<dbReference type="Proteomes" id="UP000030754">
    <property type="component" value="Unassembled WGS sequence"/>
</dbReference>